<keyword evidence="3" id="KW-0863">Zinc-finger</keyword>
<evidence type="ECO:0000256" key="5">
    <source>
        <dbReference type="SAM" id="Coils"/>
    </source>
</evidence>
<dbReference type="Gene3D" id="2.60.120.1040">
    <property type="entry name" value="ZPR1, A/B domain"/>
    <property type="match status" value="1"/>
</dbReference>
<dbReference type="PANTHER" id="PTHR10876">
    <property type="entry name" value="ZINC FINGER PROTEIN ZPR1"/>
    <property type="match status" value="1"/>
</dbReference>
<dbReference type="SMART" id="SM00709">
    <property type="entry name" value="Zpr1"/>
    <property type="match status" value="1"/>
</dbReference>
<evidence type="ECO:0000313" key="8">
    <source>
        <dbReference type="EMBL" id="UXD21442.1"/>
    </source>
</evidence>
<evidence type="ECO:0000256" key="4">
    <source>
        <dbReference type="ARBA" id="ARBA00022833"/>
    </source>
</evidence>
<dbReference type="AlphaFoldDB" id="A0A977K9F0"/>
<comment type="similarity">
    <text evidence="1">Belongs to the ZPR1 family.</text>
</comment>
<evidence type="ECO:0000256" key="2">
    <source>
        <dbReference type="ARBA" id="ARBA00022723"/>
    </source>
</evidence>
<dbReference type="NCBIfam" id="TIGR00310">
    <property type="entry name" value="ZPR1_znf"/>
    <property type="match status" value="1"/>
</dbReference>
<keyword evidence="2" id="KW-0479">Metal-binding</keyword>
<proteinExistence type="inferred from homology"/>
<accession>A0A977K9F0</accession>
<dbReference type="InterPro" id="IPR004457">
    <property type="entry name" value="Znf_ZPR1"/>
</dbReference>
<dbReference type="InterPro" id="IPR042451">
    <property type="entry name" value="ZPR1_A/B_dom"/>
</dbReference>
<feature type="coiled-coil region" evidence="5">
    <location>
        <begin position="132"/>
        <end position="159"/>
    </location>
</feature>
<evidence type="ECO:0000313" key="9">
    <source>
        <dbReference type="Proteomes" id="UP001063698"/>
    </source>
</evidence>
<evidence type="ECO:0000259" key="7">
    <source>
        <dbReference type="SMART" id="SM00709"/>
    </source>
</evidence>
<dbReference type="PANTHER" id="PTHR10876:SF0">
    <property type="entry name" value="ZINC FINGER PROTEIN ZPR1"/>
    <property type="match status" value="1"/>
</dbReference>
<dbReference type="InterPro" id="IPR040141">
    <property type="entry name" value="ZPR1"/>
</dbReference>
<evidence type="ECO:0000256" key="3">
    <source>
        <dbReference type="ARBA" id="ARBA00022771"/>
    </source>
</evidence>
<name>A0A977K9F0_9CREN</name>
<dbReference type="InterPro" id="IPR056180">
    <property type="entry name" value="ZPR1_jr_dom"/>
</dbReference>
<sequence length="207" mass="23317">MDVQSHPTSVKLLKEEIVKCPVCHENKMKVSIYQYDMPLMGPVIVVVGKCESCGYKFVDIKTVESKGRQEIVFKVDKEEDLNTLVLRSSTASLEIPELEAEIAPGPVSQGFLTTVEGVLQRFKDILNFLCKDARDEKEKKECEERLKRLEEMLSGKREFTIIIRDPEGYSKIASEKAQEKIEKGDDVIAPYANDERTARGGASGDEK</sequence>
<evidence type="ECO:0000256" key="6">
    <source>
        <dbReference type="SAM" id="MobiDB-lite"/>
    </source>
</evidence>
<dbReference type="EMBL" id="CP006868">
    <property type="protein sequence ID" value="UXD21442.1"/>
    <property type="molecule type" value="Genomic_DNA"/>
</dbReference>
<dbReference type="GO" id="GO:0008270">
    <property type="term" value="F:zinc ion binding"/>
    <property type="evidence" value="ECO:0007669"/>
    <property type="project" value="UniProtKB-KW"/>
</dbReference>
<keyword evidence="5" id="KW-0175">Coiled coil</keyword>
<dbReference type="Pfam" id="PF22794">
    <property type="entry name" value="jr-ZPR1"/>
    <property type="match status" value="1"/>
</dbReference>
<protein>
    <recommendedName>
        <fullName evidence="7">Zinc finger ZPR1-type domain-containing protein</fullName>
    </recommendedName>
</protein>
<keyword evidence="4" id="KW-0862">Zinc</keyword>
<organism evidence="8 9">
    <name type="scientific">Ignicoccus pacificus DSM 13166</name>
    <dbReference type="NCBI Taxonomy" id="940294"/>
    <lineage>
        <taxon>Archaea</taxon>
        <taxon>Thermoproteota</taxon>
        <taxon>Thermoprotei</taxon>
        <taxon>Desulfurococcales</taxon>
        <taxon>Desulfurococcaceae</taxon>
        <taxon>Ignicoccus</taxon>
    </lineage>
</organism>
<keyword evidence="9" id="KW-1185">Reference proteome</keyword>
<gene>
    <name evidence="8" type="ORF">IPA_04310</name>
</gene>
<dbReference type="NCBIfam" id="TIGR00340">
    <property type="entry name" value="zpr1_rel"/>
    <property type="match status" value="1"/>
</dbReference>
<feature type="region of interest" description="Disordered" evidence="6">
    <location>
        <begin position="183"/>
        <end position="207"/>
    </location>
</feature>
<feature type="domain" description="Zinc finger ZPR1-type" evidence="7">
    <location>
        <begin position="18"/>
        <end position="174"/>
    </location>
</feature>
<dbReference type="Proteomes" id="UP001063698">
    <property type="component" value="Chromosome"/>
</dbReference>
<dbReference type="InterPro" id="IPR004470">
    <property type="entry name" value="ZPR1-like_arc"/>
</dbReference>
<evidence type="ECO:0000256" key="1">
    <source>
        <dbReference type="ARBA" id="ARBA00008354"/>
    </source>
</evidence>
<feature type="compositionally biased region" description="Basic and acidic residues" evidence="6">
    <location>
        <begin position="193"/>
        <end position="207"/>
    </location>
</feature>
<dbReference type="KEGG" id="ipc:IPA_04310"/>
<reference evidence="8" key="1">
    <citation type="submission" date="2013-11" db="EMBL/GenBank/DDBJ databases">
        <title>Comparative genomics of Ignicoccus.</title>
        <authorList>
            <person name="Podar M."/>
        </authorList>
    </citation>
    <scope>NUCLEOTIDE SEQUENCE</scope>
    <source>
        <strain evidence="8">DSM 13166</strain>
    </source>
</reference>